<dbReference type="PROSITE" id="PS51120">
    <property type="entry name" value="LDLRB"/>
    <property type="match status" value="3"/>
</dbReference>
<evidence type="ECO:0000256" key="2">
    <source>
        <dbReference type="ARBA" id="ARBA00022729"/>
    </source>
</evidence>
<dbReference type="Proteomes" id="UP001174136">
    <property type="component" value="Unassembled WGS sequence"/>
</dbReference>
<keyword evidence="2" id="KW-0732">Signal</keyword>
<keyword evidence="3" id="KW-0677">Repeat</keyword>
<dbReference type="SUPFAM" id="SSF63825">
    <property type="entry name" value="YWTD domain"/>
    <property type="match status" value="1"/>
</dbReference>
<sequence length="505" mass="54471">MPRFLPLLAMLKDISQRGARFRHGMCARKPEHQEVGPERISLRGSTSFTTISNSDCEDSGVKCSGLLLRADAAHLHKVKLISTLRVALDTAVVLLGGSGRRGGSKQHDASVQRRSSASAALIENEGLPAAFAAHVARGCGCHAGYQQGPGLGECRANGVAAWLIFSTSEDIRSIGVGNEENRDLTMRTAGPSAMATCVGTHTLYWAPHAQGSIYRVSMDASPEDPILVLKGQGSVSGLAVDWLHWRLYWSDQHKGSVNVSPLDGSAPRLLIGGLEQPTAIAVEPFLGLLFWAESGIFPKISRAGLDGQDVVTLVTSSIRNPVAISLDVPRQLLYWADRDTRTISRVDLAGRHRKTVLKSNGYMDQLSGLAVFEGQLYWSDGGSRSICNGDKHNGSTFRVLMQTPTPPGGLVLIHPLLQPTEMAIPQSPPVHVLPDATFAGILSLIVFLGALLVGVVTWWWREQSTPGLHLQTISLKESQDPLLHRAPLAPHTGTETLFKVELDTD</sequence>
<protein>
    <submittedName>
        <fullName evidence="8">Very low-density lipoprotein receptor</fullName>
    </submittedName>
</protein>
<evidence type="ECO:0000313" key="9">
    <source>
        <dbReference type="Proteomes" id="UP001174136"/>
    </source>
</evidence>
<keyword evidence="7" id="KW-0472">Membrane</keyword>
<keyword evidence="7" id="KW-0812">Transmembrane</keyword>
<dbReference type="GO" id="GO:0042813">
    <property type="term" value="F:Wnt receptor activity"/>
    <property type="evidence" value="ECO:0007669"/>
    <property type="project" value="TreeGrafter"/>
</dbReference>
<accession>A0AA47MQ53</accession>
<evidence type="ECO:0000256" key="7">
    <source>
        <dbReference type="SAM" id="Phobius"/>
    </source>
</evidence>
<gene>
    <name evidence="8" type="primary">VLDLR</name>
    <name evidence="8" type="ORF">N1851_017502</name>
</gene>
<dbReference type="InterPro" id="IPR050778">
    <property type="entry name" value="Cueball_EGF_LRP_Nidogen"/>
</dbReference>
<reference evidence="8" key="1">
    <citation type="journal article" date="2023" name="Front. Mar. Sci.">
        <title>A new Merluccius polli reference genome to investigate the effects of global change in West African waters.</title>
        <authorList>
            <person name="Mateo J.L."/>
            <person name="Blanco-Fernandez C."/>
            <person name="Garcia-Vazquez E."/>
            <person name="Machado-Schiaffino G."/>
        </authorList>
    </citation>
    <scope>NUCLEOTIDE SEQUENCE</scope>
    <source>
        <strain evidence="8">C29</strain>
        <tissue evidence="8">Fin</tissue>
    </source>
</reference>
<keyword evidence="8" id="KW-0675">Receptor</keyword>
<dbReference type="Gene3D" id="2.120.10.30">
    <property type="entry name" value="TolB, C-terminal domain"/>
    <property type="match status" value="1"/>
</dbReference>
<comment type="caution">
    <text evidence="8">The sequence shown here is derived from an EMBL/GenBank/DDBJ whole genome shotgun (WGS) entry which is preliminary data.</text>
</comment>
<dbReference type="PANTHER" id="PTHR46513:SF13">
    <property type="entry name" value="EGF-LIKE DOMAIN-CONTAINING PROTEIN"/>
    <property type="match status" value="1"/>
</dbReference>
<dbReference type="GO" id="GO:0060070">
    <property type="term" value="P:canonical Wnt signaling pathway"/>
    <property type="evidence" value="ECO:0007669"/>
    <property type="project" value="TreeGrafter"/>
</dbReference>
<dbReference type="Pfam" id="PF00058">
    <property type="entry name" value="Ldl_recept_b"/>
    <property type="match status" value="2"/>
</dbReference>
<proteinExistence type="predicted"/>
<keyword evidence="1" id="KW-0245">EGF-like domain</keyword>
<feature type="repeat" description="LDL-receptor class B" evidence="6">
    <location>
        <begin position="287"/>
        <end position="330"/>
    </location>
</feature>
<organism evidence="8 9">
    <name type="scientific">Merluccius polli</name>
    <name type="common">Benguela hake</name>
    <name type="synonym">Merluccius cadenati</name>
    <dbReference type="NCBI Taxonomy" id="89951"/>
    <lineage>
        <taxon>Eukaryota</taxon>
        <taxon>Metazoa</taxon>
        <taxon>Chordata</taxon>
        <taxon>Craniata</taxon>
        <taxon>Vertebrata</taxon>
        <taxon>Euteleostomi</taxon>
        <taxon>Actinopterygii</taxon>
        <taxon>Neopterygii</taxon>
        <taxon>Teleostei</taxon>
        <taxon>Neoteleostei</taxon>
        <taxon>Acanthomorphata</taxon>
        <taxon>Zeiogadaria</taxon>
        <taxon>Gadariae</taxon>
        <taxon>Gadiformes</taxon>
        <taxon>Gadoidei</taxon>
        <taxon>Merlucciidae</taxon>
        <taxon>Merluccius</taxon>
    </lineage>
</organism>
<feature type="transmembrane region" description="Helical" evidence="7">
    <location>
        <begin position="438"/>
        <end position="460"/>
    </location>
</feature>
<keyword evidence="4" id="KW-1015">Disulfide bond</keyword>
<dbReference type="PANTHER" id="PTHR46513">
    <property type="entry name" value="VITELLOGENIN RECEPTOR-LIKE PROTEIN-RELATED-RELATED"/>
    <property type="match status" value="1"/>
</dbReference>
<dbReference type="InterPro" id="IPR011042">
    <property type="entry name" value="6-blade_b-propeller_TolB-like"/>
</dbReference>
<feature type="repeat" description="LDL-receptor class B" evidence="6">
    <location>
        <begin position="245"/>
        <end position="286"/>
    </location>
</feature>
<dbReference type="EMBL" id="JAOPHQ010003158">
    <property type="protein sequence ID" value="KAK0144150.1"/>
    <property type="molecule type" value="Genomic_DNA"/>
</dbReference>
<dbReference type="GO" id="GO:0017147">
    <property type="term" value="F:Wnt-protein binding"/>
    <property type="evidence" value="ECO:0007669"/>
    <property type="project" value="TreeGrafter"/>
</dbReference>
<dbReference type="SMART" id="SM00135">
    <property type="entry name" value="LY"/>
    <property type="match status" value="5"/>
</dbReference>
<name>A0AA47MQ53_MERPO</name>
<evidence type="ECO:0000256" key="4">
    <source>
        <dbReference type="ARBA" id="ARBA00023157"/>
    </source>
</evidence>
<keyword evidence="7" id="KW-1133">Transmembrane helix</keyword>
<evidence type="ECO:0000313" key="8">
    <source>
        <dbReference type="EMBL" id="KAK0144150.1"/>
    </source>
</evidence>
<evidence type="ECO:0000256" key="3">
    <source>
        <dbReference type="ARBA" id="ARBA00022737"/>
    </source>
</evidence>
<evidence type="ECO:0000256" key="5">
    <source>
        <dbReference type="ARBA" id="ARBA00023180"/>
    </source>
</evidence>
<dbReference type="AlphaFoldDB" id="A0AA47MQ53"/>
<keyword evidence="8" id="KW-0449">Lipoprotein</keyword>
<feature type="repeat" description="LDL-receptor class B" evidence="6">
    <location>
        <begin position="331"/>
        <end position="375"/>
    </location>
</feature>
<keyword evidence="9" id="KW-1185">Reference proteome</keyword>
<evidence type="ECO:0000256" key="1">
    <source>
        <dbReference type="ARBA" id="ARBA00022536"/>
    </source>
</evidence>
<dbReference type="FunFam" id="2.120.10.30:FF:000241">
    <property type="entry name" value="Low-density lipoprotein receptor-related protein 6"/>
    <property type="match status" value="1"/>
</dbReference>
<keyword evidence="5" id="KW-0325">Glycoprotein</keyword>
<dbReference type="InterPro" id="IPR000033">
    <property type="entry name" value="LDLR_classB_rpt"/>
</dbReference>
<evidence type="ECO:0000256" key="6">
    <source>
        <dbReference type="PROSITE-ProRule" id="PRU00461"/>
    </source>
</evidence>
<dbReference type="GO" id="GO:0005886">
    <property type="term" value="C:plasma membrane"/>
    <property type="evidence" value="ECO:0007669"/>
    <property type="project" value="TreeGrafter"/>
</dbReference>